<comment type="caution">
    <text evidence="1">The sequence shown here is derived from an EMBL/GenBank/DDBJ whole genome shotgun (WGS) entry which is preliminary data.</text>
</comment>
<dbReference type="SUPFAM" id="SSF46689">
    <property type="entry name" value="Homeodomain-like"/>
    <property type="match status" value="1"/>
</dbReference>
<evidence type="ECO:0000313" key="2">
    <source>
        <dbReference type="Proteomes" id="UP000284842"/>
    </source>
</evidence>
<dbReference type="InterPro" id="IPR036397">
    <property type="entry name" value="RNaseH_sf"/>
</dbReference>
<gene>
    <name evidence="1" type="ORF">CVT24_012145</name>
</gene>
<dbReference type="PANTHER" id="PTHR46564">
    <property type="entry name" value="TRANSPOSASE"/>
    <property type="match status" value="1"/>
</dbReference>
<dbReference type="AlphaFoldDB" id="A0A409YYQ1"/>
<dbReference type="InterPro" id="IPR009057">
    <property type="entry name" value="Homeodomain-like_sf"/>
</dbReference>
<dbReference type="Proteomes" id="UP000284842">
    <property type="component" value="Unassembled WGS sequence"/>
</dbReference>
<evidence type="ECO:0008006" key="3">
    <source>
        <dbReference type="Google" id="ProtNLM"/>
    </source>
</evidence>
<keyword evidence="2" id="KW-1185">Reference proteome</keyword>
<evidence type="ECO:0000313" key="1">
    <source>
        <dbReference type="EMBL" id="PPR08155.1"/>
    </source>
</evidence>
<protein>
    <recommendedName>
        <fullName evidence="3">Tc1-like transposase DDE domain-containing protein</fullName>
    </recommendedName>
</protein>
<name>A0A409YYQ1_9AGAR</name>
<reference evidence="1 2" key="1">
    <citation type="journal article" date="2018" name="Evol. Lett.">
        <title>Horizontal gene cluster transfer increased hallucinogenic mushroom diversity.</title>
        <authorList>
            <person name="Reynolds H.T."/>
            <person name="Vijayakumar V."/>
            <person name="Gluck-Thaler E."/>
            <person name="Korotkin H.B."/>
            <person name="Matheny P.B."/>
            <person name="Slot J.C."/>
        </authorList>
    </citation>
    <scope>NUCLEOTIDE SEQUENCE [LARGE SCALE GENOMIC DNA]</scope>
    <source>
        <strain evidence="1 2">2629</strain>
    </source>
</reference>
<dbReference type="PANTHER" id="PTHR46564:SF1">
    <property type="entry name" value="TRANSPOSASE"/>
    <property type="match status" value="1"/>
</dbReference>
<dbReference type="InParanoid" id="A0A409YYQ1"/>
<proteinExistence type="predicted"/>
<dbReference type="OrthoDB" id="2994945at2759"/>
<sequence>MVPLCSFNPPHHWALGSSAWAEPLLLKIIDKILRLLGREAVIWDEGNWQRVLQGPPPLRTQMDTWSCGLFVTMKVDAIARNLKNEEILGNDGLSEMRKKVVNLLLELPIIRYTNYSASDSSAEDLDGGVWVEEGGVLALVDKYEISGVEGTKDAANLSAGEEVDLSCLPDNLKDDVFMKGVDESGGTEETEDAVMVDVSQEGDGGGQNAKVDIPLLEESRKRALSSSESINITEANVDSTSKNKKPCGAKRSVEERRKALEDDAWIEKGSLYTDGILAKPIILDYLGFSSRTIDRILALWNRTGDVIRESNGIRGCPRKLHHSDVDYLKTLVQHRPDWFLDELQHLLLTNRFIAVHLSTIHRELVRAGFSYKTITKLASERNENLRADFVQRMANYQPEQLGFLDEMSKDEWTSFRARGRSQKNSCARQKGVFVRGRRFSAEGLLTLDGMIANTIVEGSMTRDLYLHFLEFTVMPLCSPFPGILSVLVMDNARIHHGEEILELAERFGQFSSS</sequence>
<dbReference type="GO" id="GO:0003676">
    <property type="term" value="F:nucleic acid binding"/>
    <property type="evidence" value="ECO:0007669"/>
    <property type="project" value="InterPro"/>
</dbReference>
<accession>A0A409YYQ1</accession>
<dbReference type="Gene3D" id="3.30.420.10">
    <property type="entry name" value="Ribonuclease H-like superfamily/Ribonuclease H"/>
    <property type="match status" value="1"/>
</dbReference>
<dbReference type="EMBL" id="NHTK01000119">
    <property type="protein sequence ID" value="PPR08155.1"/>
    <property type="molecule type" value="Genomic_DNA"/>
</dbReference>
<organism evidence="1 2">
    <name type="scientific">Panaeolus cyanescens</name>
    <dbReference type="NCBI Taxonomy" id="181874"/>
    <lineage>
        <taxon>Eukaryota</taxon>
        <taxon>Fungi</taxon>
        <taxon>Dikarya</taxon>
        <taxon>Basidiomycota</taxon>
        <taxon>Agaricomycotina</taxon>
        <taxon>Agaricomycetes</taxon>
        <taxon>Agaricomycetidae</taxon>
        <taxon>Agaricales</taxon>
        <taxon>Agaricineae</taxon>
        <taxon>Galeropsidaceae</taxon>
        <taxon>Panaeolus</taxon>
    </lineage>
</organism>